<dbReference type="FunFam" id="2.60.40.60:FF:000001">
    <property type="entry name" value="Protocadherin alpha 2"/>
    <property type="match status" value="1"/>
</dbReference>
<dbReference type="GO" id="GO:0005886">
    <property type="term" value="C:plasma membrane"/>
    <property type="evidence" value="ECO:0007669"/>
    <property type="project" value="InterPro"/>
</dbReference>
<dbReference type="EMBL" id="VYZB01000351">
    <property type="protein sequence ID" value="NWS73161.1"/>
    <property type="molecule type" value="Genomic_DNA"/>
</dbReference>
<dbReference type="FunFam" id="2.60.40.60:FF:000006">
    <property type="entry name" value="Protocadherin alpha 2"/>
    <property type="match status" value="1"/>
</dbReference>
<feature type="region of interest" description="Disordered" evidence="11">
    <location>
        <begin position="818"/>
        <end position="853"/>
    </location>
</feature>
<dbReference type="Pfam" id="PF00028">
    <property type="entry name" value="Cadherin"/>
    <property type="match status" value="5"/>
</dbReference>
<feature type="non-terminal residue" evidence="14">
    <location>
        <position position="959"/>
    </location>
</feature>
<feature type="domain" description="Cadherin" evidence="13">
    <location>
        <begin position="568"/>
        <end position="675"/>
    </location>
</feature>
<evidence type="ECO:0000256" key="7">
    <source>
        <dbReference type="ARBA" id="ARBA00022989"/>
    </source>
</evidence>
<keyword evidence="2" id="KW-0812">Transmembrane</keyword>
<comment type="subcellular location">
    <subcellularLocation>
        <location evidence="1">Membrane</location>
        <topology evidence="1">Single-pass membrane protein</topology>
    </subcellularLocation>
</comment>
<keyword evidence="4" id="KW-0677">Repeat</keyword>
<feature type="domain" description="Cadherin" evidence="13">
    <location>
        <begin position="449"/>
        <end position="560"/>
    </location>
</feature>
<keyword evidence="6" id="KW-0130">Cell adhesion</keyword>
<dbReference type="InterPro" id="IPR015919">
    <property type="entry name" value="Cadherin-like_sf"/>
</dbReference>
<evidence type="ECO:0000256" key="12">
    <source>
        <dbReference type="SAM" id="SignalP"/>
    </source>
</evidence>
<evidence type="ECO:0000256" key="2">
    <source>
        <dbReference type="ARBA" id="ARBA00022692"/>
    </source>
</evidence>
<feature type="signal peptide" evidence="12">
    <location>
        <begin position="1"/>
        <end position="18"/>
    </location>
</feature>
<evidence type="ECO:0000256" key="6">
    <source>
        <dbReference type="ARBA" id="ARBA00022889"/>
    </source>
</evidence>
<feature type="compositionally biased region" description="Basic and acidic residues" evidence="11">
    <location>
        <begin position="829"/>
        <end position="845"/>
    </location>
</feature>
<protein>
    <submittedName>
        <fullName evidence="14">PCD10 protein</fullName>
    </submittedName>
</protein>
<evidence type="ECO:0000256" key="3">
    <source>
        <dbReference type="ARBA" id="ARBA00022729"/>
    </source>
</evidence>
<evidence type="ECO:0000256" key="8">
    <source>
        <dbReference type="ARBA" id="ARBA00023136"/>
    </source>
</evidence>
<dbReference type="FunFam" id="2.60.40.60:FF:000018">
    <property type="entry name" value="Protocadherin gamma c3"/>
    <property type="match status" value="1"/>
</dbReference>
<evidence type="ECO:0000256" key="10">
    <source>
        <dbReference type="PROSITE-ProRule" id="PRU00043"/>
    </source>
</evidence>
<feature type="non-terminal residue" evidence="14">
    <location>
        <position position="1"/>
    </location>
</feature>
<evidence type="ECO:0000256" key="9">
    <source>
        <dbReference type="ARBA" id="ARBA00023180"/>
    </source>
</evidence>
<dbReference type="InterPro" id="IPR002126">
    <property type="entry name" value="Cadherin-like_dom"/>
</dbReference>
<dbReference type="Gene3D" id="2.60.40.60">
    <property type="entry name" value="Cadherins"/>
    <property type="match status" value="6"/>
</dbReference>
<dbReference type="CDD" id="cd11304">
    <property type="entry name" value="Cadherin_repeat"/>
    <property type="match status" value="6"/>
</dbReference>
<feature type="domain" description="Cadherin" evidence="13">
    <location>
        <begin position="341"/>
        <end position="448"/>
    </location>
</feature>
<dbReference type="InterPro" id="IPR020894">
    <property type="entry name" value="Cadherin_CS"/>
</dbReference>
<feature type="domain" description="Cadherin" evidence="13">
    <location>
        <begin position="123"/>
        <end position="232"/>
    </location>
</feature>
<dbReference type="SMART" id="SM00112">
    <property type="entry name" value="CA"/>
    <property type="match status" value="6"/>
</dbReference>
<feature type="domain" description="Cadherin" evidence="13">
    <location>
        <begin position="23"/>
        <end position="122"/>
    </location>
</feature>
<reference evidence="14 15" key="1">
    <citation type="submission" date="2019-09" db="EMBL/GenBank/DDBJ databases">
        <title>Bird 10,000 Genomes (B10K) Project - Family phase.</title>
        <authorList>
            <person name="Zhang G."/>
        </authorList>
    </citation>
    <scope>NUCLEOTIDE SEQUENCE [LARGE SCALE GENOMIC DNA]</scope>
    <source>
        <strain evidence="14">B10K-DU-003-44</strain>
        <tissue evidence="14">Muscle</tissue>
    </source>
</reference>
<dbReference type="FunFam" id="2.60.40.60:FF:000248">
    <property type="entry name" value="Protocadherin 10"/>
    <property type="match status" value="1"/>
</dbReference>
<keyword evidence="5 10" id="KW-0106">Calcium</keyword>
<dbReference type="Proteomes" id="UP000549499">
    <property type="component" value="Unassembled WGS sequence"/>
</dbReference>
<keyword evidence="7" id="KW-1133">Transmembrane helix</keyword>
<proteinExistence type="predicted"/>
<keyword evidence="3 12" id="KW-0732">Signal</keyword>
<evidence type="ECO:0000313" key="15">
    <source>
        <dbReference type="Proteomes" id="UP000549499"/>
    </source>
</evidence>
<dbReference type="GO" id="GO:0007156">
    <property type="term" value="P:homophilic cell adhesion via plasma membrane adhesion molecules"/>
    <property type="evidence" value="ECO:0007669"/>
    <property type="project" value="InterPro"/>
</dbReference>
<dbReference type="PROSITE" id="PS00232">
    <property type="entry name" value="CADHERIN_1"/>
    <property type="match status" value="3"/>
</dbReference>
<dbReference type="SUPFAM" id="SSF49313">
    <property type="entry name" value="Cadherin-like"/>
    <property type="match status" value="6"/>
</dbReference>
<keyword evidence="9" id="KW-0325">Glycoprotein</keyword>
<keyword evidence="15" id="KW-1185">Reference proteome</keyword>
<sequence length="959" mass="105477">MVVLFLFALLWMVEGALCQLHYTVQEEQEHGTFVGNIAEDLGLDITKLSARRFQTAPNSRSPYLELNLETGVLYVNEKIDREQICKQSPSCLLHLEVFLENPLELFQVEVEVLDINDNPPSFPEPDLTVEISESATPGTRFPLESAFDPDVGTNSLRTYEITPNSYFSLDVQTQGDGNRFAELVLDKPLDREQQAVHRYVLTAVDGGQPQQRTGTALLTVRVLDSNDNVPAFEQPVYTVSLPENSPPGTLVLQLNATDPDEGQNGEVIYSFSSHISARARELFGIAPRTGRLEVSGELDYEESSVYQVYVQAKDLGPNAVPAHCKVLVRVLDANDNAPEISFSTVKEAVSEAAAPGTVVALFSVSDRDSEENGQVQCELLQGDAPFRLKSSFKNYYTIVTEGPLDREQPGGDAYTLTVVARDRGEPPLSTSKSIQVRVSDVNDNAPRFSQPVYQVYVSENNVPGAYIYAVSATDRDQGANAQLAYSILESQIQGMSVFTYVSINSENGFLYALRSFDYEQLKEFSFQVEARDAGEEPQPLAGNATVNIIVVDQNDNAPAIVSPLPGRNGTPAREALPRGAEPGYLVSRVAAVDADDGDNARLTYSIVRGNEASLFRMDWRTGELRTARRVPAKRDPQRPYDLVVEVRDHGQPPLSSTAAIQVVLKEKKLNIYTCLASDCCLGCCCCCPCCSRQARARKKKLSKSDIMLVQSSNVPSNPAQVPVEESGSFGSHHHNQNYCYQVCLTPESAKTDLMFLKPCSPSRSTDAEHNPCGAIVTGYADQQPDIISNGSILSSETKHQRAELSYLVDRPRRVNSSAFQEADIVSSKDSGHGDSEQGDSDHDATNRGQSSGMDLFSNCTEECKALGHSDRCWMPSFVPSDGRQAADYRSNLHVPGMDSVPDTEVFETPEAQPGAERSFSTFGKEKALHNTLERKELDGLLSNTRAPYKPPYLSKYYLK</sequence>
<gene>
    <name evidence="14" type="primary">Pcdh10</name>
    <name evidence="14" type="ORF">CROSUL_R13101</name>
</gene>
<dbReference type="PRINTS" id="PR00205">
    <property type="entry name" value="CADHERIN"/>
</dbReference>
<comment type="caution">
    <text evidence="14">The sequence shown here is derived from an EMBL/GenBank/DDBJ whole genome shotgun (WGS) entry which is preliminary data.</text>
</comment>
<evidence type="ECO:0000259" key="13">
    <source>
        <dbReference type="PROSITE" id="PS50268"/>
    </source>
</evidence>
<dbReference type="FunFam" id="2.60.40.60:FF:000002">
    <property type="entry name" value="Protocadherin alpha 2"/>
    <property type="match status" value="1"/>
</dbReference>
<accession>A0A7K5HUX8</accession>
<evidence type="ECO:0000313" key="14">
    <source>
        <dbReference type="EMBL" id="NWS73161.1"/>
    </source>
</evidence>
<dbReference type="OrthoDB" id="6252479at2759"/>
<evidence type="ECO:0000256" key="5">
    <source>
        <dbReference type="ARBA" id="ARBA00022837"/>
    </source>
</evidence>
<name>A0A7K5HUX8_CROSL</name>
<evidence type="ECO:0000256" key="11">
    <source>
        <dbReference type="SAM" id="MobiDB-lite"/>
    </source>
</evidence>
<dbReference type="PANTHER" id="PTHR24028">
    <property type="entry name" value="CADHERIN-87A"/>
    <property type="match status" value="1"/>
</dbReference>
<dbReference type="FunFam" id="2.60.40.60:FF:000093">
    <property type="entry name" value="Protocadherin 10"/>
    <property type="match status" value="1"/>
</dbReference>
<dbReference type="PANTHER" id="PTHR24028:SF0">
    <property type="entry name" value="PROTOCADHERIN-10"/>
    <property type="match status" value="1"/>
</dbReference>
<dbReference type="InterPro" id="IPR013164">
    <property type="entry name" value="Cadherin_N"/>
</dbReference>
<dbReference type="GO" id="GO:0005509">
    <property type="term" value="F:calcium ion binding"/>
    <property type="evidence" value="ECO:0007669"/>
    <property type="project" value="UniProtKB-UniRule"/>
</dbReference>
<keyword evidence="8" id="KW-0472">Membrane</keyword>
<dbReference type="AlphaFoldDB" id="A0A7K5HUX8"/>
<evidence type="ECO:0000256" key="1">
    <source>
        <dbReference type="ARBA" id="ARBA00004167"/>
    </source>
</evidence>
<feature type="chain" id="PRO_5029874321" evidence="12">
    <location>
        <begin position="19"/>
        <end position="959"/>
    </location>
</feature>
<dbReference type="Pfam" id="PF08266">
    <property type="entry name" value="Cadherin_2"/>
    <property type="match status" value="1"/>
</dbReference>
<dbReference type="PROSITE" id="PS50268">
    <property type="entry name" value="CADHERIN_2"/>
    <property type="match status" value="6"/>
</dbReference>
<dbReference type="InterPro" id="IPR050174">
    <property type="entry name" value="Protocadherin/Cadherin-CA"/>
</dbReference>
<evidence type="ECO:0000256" key="4">
    <source>
        <dbReference type="ARBA" id="ARBA00022737"/>
    </source>
</evidence>
<organism evidence="14 15">
    <name type="scientific">Crotophaga sulcirostris</name>
    <name type="common">Groove-billed ani</name>
    <dbReference type="NCBI Taxonomy" id="33598"/>
    <lineage>
        <taxon>Eukaryota</taxon>
        <taxon>Metazoa</taxon>
        <taxon>Chordata</taxon>
        <taxon>Craniata</taxon>
        <taxon>Vertebrata</taxon>
        <taxon>Euteleostomi</taxon>
        <taxon>Archelosauria</taxon>
        <taxon>Archosauria</taxon>
        <taxon>Dinosauria</taxon>
        <taxon>Saurischia</taxon>
        <taxon>Theropoda</taxon>
        <taxon>Coelurosauria</taxon>
        <taxon>Aves</taxon>
        <taxon>Neognathae</taxon>
        <taxon>Neoaves</taxon>
        <taxon>Otidimorphae</taxon>
        <taxon>Cuculiformes</taxon>
        <taxon>Crotophagidae</taxon>
        <taxon>Crotophaga</taxon>
    </lineage>
</organism>
<feature type="domain" description="Cadherin" evidence="13">
    <location>
        <begin position="233"/>
        <end position="340"/>
    </location>
</feature>